<proteinExistence type="predicted"/>
<evidence type="ECO:0000256" key="1">
    <source>
        <dbReference type="SAM" id="Coils"/>
    </source>
</evidence>
<accession>A0A6G0Z2Y5</accession>
<reference evidence="2 3" key="1">
    <citation type="submission" date="2019-08" db="EMBL/GenBank/DDBJ databases">
        <title>Whole genome of Aphis craccivora.</title>
        <authorList>
            <person name="Voronova N.V."/>
            <person name="Shulinski R.S."/>
            <person name="Bandarenka Y.V."/>
            <person name="Zhorov D.G."/>
            <person name="Warner D."/>
        </authorList>
    </citation>
    <scope>NUCLEOTIDE SEQUENCE [LARGE SCALE GENOMIC DNA]</scope>
    <source>
        <strain evidence="2">180601</strain>
        <tissue evidence="2">Whole Body</tissue>
    </source>
</reference>
<organism evidence="2 3">
    <name type="scientific">Aphis craccivora</name>
    <name type="common">Cowpea aphid</name>
    <dbReference type="NCBI Taxonomy" id="307492"/>
    <lineage>
        <taxon>Eukaryota</taxon>
        <taxon>Metazoa</taxon>
        <taxon>Ecdysozoa</taxon>
        <taxon>Arthropoda</taxon>
        <taxon>Hexapoda</taxon>
        <taxon>Insecta</taxon>
        <taxon>Pterygota</taxon>
        <taxon>Neoptera</taxon>
        <taxon>Paraneoptera</taxon>
        <taxon>Hemiptera</taxon>
        <taxon>Sternorrhyncha</taxon>
        <taxon>Aphidomorpha</taxon>
        <taxon>Aphidoidea</taxon>
        <taxon>Aphididae</taxon>
        <taxon>Aphidini</taxon>
        <taxon>Aphis</taxon>
        <taxon>Aphis</taxon>
    </lineage>
</organism>
<name>A0A6G0Z2Y5_APHCR</name>
<evidence type="ECO:0000313" key="3">
    <source>
        <dbReference type="Proteomes" id="UP000478052"/>
    </source>
</evidence>
<dbReference type="AlphaFoldDB" id="A0A6G0Z2Y5"/>
<dbReference type="EMBL" id="VUJU01001543">
    <property type="protein sequence ID" value="KAF0764819.1"/>
    <property type="molecule type" value="Genomic_DNA"/>
</dbReference>
<feature type="coiled-coil region" evidence="1">
    <location>
        <begin position="284"/>
        <end position="311"/>
    </location>
</feature>
<protein>
    <submittedName>
        <fullName evidence="2">Uncharacterized protein</fullName>
    </submittedName>
</protein>
<gene>
    <name evidence="2" type="ORF">FWK35_00020361</name>
</gene>
<dbReference type="Proteomes" id="UP000478052">
    <property type="component" value="Unassembled WGS sequence"/>
</dbReference>
<dbReference type="OrthoDB" id="6589581at2759"/>
<feature type="coiled-coil region" evidence="1">
    <location>
        <begin position="350"/>
        <end position="377"/>
    </location>
</feature>
<comment type="caution">
    <text evidence="2">The sequence shown here is derived from an EMBL/GenBank/DDBJ whole genome shotgun (WGS) entry which is preliminary data.</text>
</comment>
<keyword evidence="1" id="KW-0175">Coiled coil</keyword>
<sequence length="394" mass="46397">MSQNCSTKNENRLLELTVSNDHLTQLHDSNILEDNKNTIKKVTSLNTSRLETKHKSNTCQKTYKVKLSNYKKHQNAFSTAYNELKMSYESIKKFKKDSLSDNNISEFGELEELDYIIHNTLQDKFGKTFLKPEAPSKKDHAVFVFNRNKPLLCVDINSTTGYQKLDLSIEEAYKYVWNNYLAVSEKNMKYNFWLQNIIKPNEFYDLHSVRDYLLQNMFNKEQTAQKLETKLNDFYSNLHLKFINIVNDVDDILNPEKNAIGKNEHEGLETNAENKLQMAIEEHKQKMDMKIKMLEIENENLKQKETECATQMRILLGELSFRNNKLNNAKDRVTLLTKEKNDLISMIQKMEVKDENYQTLKNKIATEQKKNQNLRTILAKEYEKEDNSFLIKEI</sequence>
<keyword evidence="3" id="KW-1185">Reference proteome</keyword>
<evidence type="ECO:0000313" key="2">
    <source>
        <dbReference type="EMBL" id="KAF0764819.1"/>
    </source>
</evidence>